<organism evidence="7 8">
    <name type="scientific">Dimorphilus gyrociliatus</name>
    <dbReference type="NCBI Taxonomy" id="2664684"/>
    <lineage>
        <taxon>Eukaryota</taxon>
        <taxon>Metazoa</taxon>
        <taxon>Spiralia</taxon>
        <taxon>Lophotrochozoa</taxon>
        <taxon>Annelida</taxon>
        <taxon>Polychaeta</taxon>
        <taxon>Polychaeta incertae sedis</taxon>
        <taxon>Dinophilidae</taxon>
        <taxon>Dimorphilus</taxon>
    </lineage>
</organism>
<feature type="domain" description="Ig-like" evidence="6">
    <location>
        <begin position="473"/>
        <end position="558"/>
    </location>
</feature>
<accession>A0A7I8WA45</accession>
<evidence type="ECO:0000259" key="6">
    <source>
        <dbReference type="PROSITE" id="PS50835"/>
    </source>
</evidence>
<sequence length="597" mass="67737">MDETKINESSLPRSISTPVIKSEKEMVNELTNKHMKRRQMLADRMIPVLIGLSAFFIFFLVFLQVNSTKKACNFDKKSMKTVCTIKGLLSIPEDISKQSVSLHMGSKLDKFENHLSVLKRSNLSNLHLLIELKLVKCGIEDIEPNTFLDLQNLKRLDLSYNRIVSINEHIFKGLQTMEYIILSNNPLTVVGNNVFSAMNVGEIIFGNNPALTHISKEAFKDSSIGKLVINRANLFSVENDSFLPIRSSLNELDITNNLQNLQLPFNIFDGLHLKRLSLVNNGLKNPFYFLKKASTEILILDDNPLEDFDLSDVESVKSIVVLSMNNCHLKTICEKNLKNLNNLQEIYMDSNRLKTLNLTIFATLKKLNKIDMSNNEIEVLHPTILSVLKSIETLELDGNQIRRIPETFQPLFESLKSITLHANPLHCNCELRWFVKWLENFGDKVEHLEKIQCSTPIQKNITLISNYGFQCRPPTIFNATIGSDSLTLVCMADGDPPPEIIWTVLPEGVTLLVTNSPFSRSNFMVKSVLTITKHGNYTCSAKNMVGSDQVIVDTRNIPLSGLKFEVESREIDILETPQGFIFTAVLIFILGYIFKYY</sequence>
<dbReference type="Pfam" id="PF13855">
    <property type="entry name" value="LRR_8"/>
    <property type="match status" value="2"/>
</dbReference>
<evidence type="ECO:0000256" key="1">
    <source>
        <dbReference type="ARBA" id="ARBA00022614"/>
    </source>
</evidence>
<evidence type="ECO:0000313" key="7">
    <source>
        <dbReference type="EMBL" id="CAD5125013.1"/>
    </source>
</evidence>
<keyword evidence="2" id="KW-0732">Signal</keyword>
<dbReference type="SMART" id="SM00369">
    <property type="entry name" value="LRR_TYP"/>
    <property type="match status" value="6"/>
</dbReference>
<evidence type="ECO:0000256" key="2">
    <source>
        <dbReference type="ARBA" id="ARBA00022729"/>
    </source>
</evidence>
<evidence type="ECO:0000256" key="4">
    <source>
        <dbReference type="ARBA" id="ARBA00023157"/>
    </source>
</evidence>
<dbReference type="InterPro" id="IPR036179">
    <property type="entry name" value="Ig-like_dom_sf"/>
</dbReference>
<reference evidence="7 8" key="1">
    <citation type="submission" date="2020-08" db="EMBL/GenBank/DDBJ databases">
        <authorList>
            <person name="Hejnol A."/>
        </authorList>
    </citation>
    <scope>NUCLEOTIDE SEQUENCE [LARGE SCALE GENOMIC DNA]</scope>
</reference>
<keyword evidence="4" id="KW-1015">Disulfide bond</keyword>
<dbReference type="SMART" id="SM00408">
    <property type="entry name" value="IGc2"/>
    <property type="match status" value="1"/>
</dbReference>
<evidence type="ECO:0000256" key="5">
    <source>
        <dbReference type="SAM" id="Phobius"/>
    </source>
</evidence>
<dbReference type="Gene3D" id="3.80.10.10">
    <property type="entry name" value="Ribonuclease Inhibitor"/>
    <property type="match status" value="2"/>
</dbReference>
<dbReference type="PROSITE" id="PS50835">
    <property type="entry name" value="IG_LIKE"/>
    <property type="match status" value="1"/>
</dbReference>
<comment type="caution">
    <text evidence="7">The sequence shown here is derived from an EMBL/GenBank/DDBJ whole genome shotgun (WGS) entry which is preliminary data.</text>
</comment>
<dbReference type="PROSITE" id="PS51450">
    <property type="entry name" value="LRR"/>
    <property type="match status" value="1"/>
</dbReference>
<dbReference type="InterPro" id="IPR032675">
    <property type="entry name" value="LRR_dom_sf"/>
</dbReference>
<dbReference type="InterPro" id="IPR007110">
    <property type="entry name" value="Ig-like_dom"/>
</dbReference>
<evidence type="ECO:0000256" key="3">
    <source>
        <dbReference type="ARBA" id="ARBA00022737"/>
    </source>
</evidence>
<dbReference type="InterPro" id="IPR003598">
    <property type="entry name" value="Ig_sub2"/>
</dbReference>
<feature type="transmembrane region" description="Helical" evidence="5">
    <location>
        <begin position="577"/>
        <end position="594"/>
    </location>
</feature>
<dbReference type="InterPro" id="IPR001611">
    <property type="entry name" value="Leu-rich_rpt"/>
</dbReference>
<keyword evidence="8" id="KW-1185">Reference proteome</keyword>
<dbReference type="OrthoDB" id="2431000at2759"/>
<name>A0A7I8WA45_9ANNE</name>
<dbReference type="InterPro" id="IPR000483">
    <property type="entry name" value="Cys-rich_flank_reg_C"/>
</dbReference>
<dbReference type="Pfam" id="PF13927">
    <property type="entry name" value="Ig_3"/>
    <property type="match status" value="1"/>
</dbReference>
<gene>
    <name evidence="7" type="ORF">DGYR_LOCUS12468</name>
</gene>
<protein>
    <submittedName>
        <fullName evidence="7">DgyrCDS13253</fullName>
    </submittedName>
</protein>
<keyword evidence="5" id="KW-1133">Transmembrane helix</keyword>
<dbReference type="SUPFAM" id="SSF48726">
    <property type="entry name" value="Immunoglobulin"/>
    <property type="match status" value="1"/>
</dbReference>
<dbReference type="PANTHER" id="PTHR24366">
    <property type="entry name" value="IG(IMMUNOGLOBULIN) AND LRR(LEUCINE RICH REPEAT) DOMAINS"/>
    <property type="match status" value="1"/>
</dbReference>
<evidence type="ECO:0000313" key="8">
    <source>
        <dbReference type="Proteomes" id="UP000549394"/>
    </source>
</evidence>
<dbReference type="SUPFAM" id="SSF52058">
    <property type="entry name" value="L domain-like"/>
    <property type="match status" value="1"/>
</dbReference>
<dbReference type="CDD" id="cd00096">
    <property type="entry name" value="Ig"/>
    <property type="match status" value="1"/>
</dbReference>
<dbReference type="SMART" id="SM00082">
    <property type="entry name" value="LRRCT"/>
    <property type="match status" value="1"/>
</dbReference>
<dbReference type="AlphaFoldDB" id="A0A7I8WA45"/>
<keyword evidence="1" id="KW-0433">Leucine-rich repeat</keyword>
<keyword evidence="5" id="KW-0812">Transmembrane</keyword>
<dbReference type="InterPro" id="IPR003591">
    <property type="entry name" value="Leu-rich_rpt_typical-subtyp"/>
</dbReference>
<keyword evidence="3" id="KW-0677">Repeat</keyword>
<dbReference type="Gene3D" id="2.60.40.10">
    <property type="entry name" value="Immunoglobulins"/>
    <property type="match status" value="1"/>
</dbReference>
<dbReference type="EMBL" id="CAJFCJ010000024">
    <property type="protein sequence ID" value="CAD5125013.1"/>
    <property type="molecule type" value="Genomic_DNA"/>
</dbReference>
<proteinExistence type="predicted"/>
<feature type="transmembrane region" description="Helical" evidence="5">
    <location>
        <begin position="45"/>
        <end position="65"/>
    </location>
</feature>
<keyword evidence="5" id="KW-0472">Membrane</keyword>
<dbReference type="Proteomes" id="UP000549394">
    <property type="component" value="Unassembled WGS sequence"/>
</dbReference>
<dbReference type="PANTHER" id="PTHR24366:SF96">
    <property type="entry name" value="LEUCINE RICH REPEAT CONTAINING 53"/>
    <property type="match status" value="1"/>
</dbReference>
<dbReference type="InterPro" id="IPR013783">
    <property type="entry name" value="Ig-like_fold"/>
</dbReference>